<dbReference type="NCBIfam" id="NF008585">
    <property type="entry name" value="PRK11548.1"/>
    <property type="match status" value="1"/>
</dbReference>
<dbReference type="PANTHER" id="PTHR37482">
    <property type="entry name" value="OUTER MEMBRANE PROTEIN ASSEMBLY FACTOR BAME"/>
    <property type="match status" value="1"/>
</dbReference>
<evidence type="ECO:0000256" key="1">
    <source>
        <dbReference type="ARBA" id="ARBA00022729"/>
    </source>
</evidence>
<evidence type="ECO:0000313" key="8">
    <source>
        <dbReference type="Proteomes" id="UP000268879"/>
    </source>
</evidence>
<evidence type="ECO:0000256" key="5">
    <source>
        <dbReference type="SAM" id="SignalP"/>
    </source>
</evidence>
<keyword evidence="3 4" id="KW-0998">Cell outer membrane</keyword>
<dbReference type="GO" id="GO:0030674">
    <property type="term" value="F:protein-macromolecule adaptor activity"/>
    <property type="evidence" value="ECO:0007669"/>
    <property type="project" value="TreeGrafter"/>
</dbReference>
<reference evidence="7 8" key="1">
    <citation type="submission" date="2018-12" db="EMBL/GenBank/DDBJ databases">
        <authorList>
            <consortium name="Pathogen Informatics"/>
        </authorList>
    </citation>
    <scope>NUCLEOTIDE SEQUENCE [LARGE SCALE GENOMIC DNA]</scope>
    <source>
        <strain evidence="7 8">NCTC10665</strain>
    </source>
</reference>
<dbReference type="PANTHER" id="PTHR37482:SF1">
    <property type="entry name" value="OUTER MEMBRANE PROTEIN ASSEMBLY FACTOR BAME"/>
    <property type="match status" value="1"/>
</dbReference>
<dbReference type="EMBL" id="LR134481">
    <property type="protein sequence ID" value="VEI30857.1"/>
    <property type="molecule type" value="Genomic_DNA"/>
</dbReference>
<dbReference type="PROSITE" id="PS51257">
    <property type="entry name" value="PROKAR_LIPOPROTEIN"/>
    <property type="match status" value="1"/>
</dbReference>
<dbReference type="Pfam" id="PF04355">
    <property type="entry name" value="BamE"/>
    <property type="match status" value="1"/>
</dbReference>
<comment type="similarity">
    <text evidence="4">Belongs to the BamE family.</text>
</comment>
<protein>
    <recommendedName>
        <fullName evidence="4">Outer membrane protein assembly factor BamE</fullName>
    </recommendedName>
</protein>
<evidence type="ECO:0000256" key="3">
    <source>
        <dbReference type="ARBA" id="ARBA00023237"/>
    </source>
</evidence>
<keyword evidence="1 4" id="KW-0732">Signal</keyword>
<keyword evidence="4" id="KW-0449">Lipoprotein</keyword>
<dbReference type="InterPro" id="IPR037873">
    <property type="entry name" value="BamE-like"/>
</dbReference>
<accession>A0A3S4W638</accession>
<organism evidence="7 8">
    <name type="scientific">Haemophilus parainfluenzae</name>
    <dbReference type="NCBI Taxonomy" id="729"/>
    <lineage>
        <taxon>Bacteria</taxon>
        <taxon>Pseudomonadati</taxon>
        <taxon>Pseudomonadota</taxon>
        <taxon>Gammaproteobacteria</taxon>
        <taxon>Pasteurellales</taxon>
        <taxon>Pasteurellaceae</taxon>
        <taxon>Haemophilus</taxon>
    </lineage>
</organism>
<feature type="domain" description="Outer membrane protein assembly factor BamE" evidence="6">
    <location>
        <begin position="34"/>
        <end position="102"/>
    </location>
</feature>
<dbReference type="AlphaFoldDB" id="A0A3S4W638"/>
<comment type="function">
    <text evidence="4">Part of the outer membrane protein assembly complex, which is involved in assembly and insertion of beta-barrel proteins into the outer membrane.</text>
</comment>
<keyword evidence="2 4" id="KW-0472">Membrane</keyword>
<feature type="chain" id="PRO_5036484981" description="Outer membrane protein assembly factor BamE" evidence="5">
    <location>
        <begin position="25"/>
        <end position="137"/>
    </location>
</feature>
<feature type="signal peptide" evidence="5">
    <location>
        <begin position="1"/>
        <end position="24"/>
    </location>
</feature>
<dbReference type="RefSeq" id="WP_126470685.1">
    <property type="nucleotide sequence ID" value="NZ_CP035368.2"/>
</dbReference>
<dbReference type="GO" id="GO:0043165">
    <property type="term" value="P:Gram-negative-bacterium-type cell outer membrane assembly"/>
    <property type="evidence" value="ECO:0007669"/>
    <property type="project" value="UniProtKB-UniRule"/>
</dbReference>
<dbReference type="Proteomes" id="UP000268879">
    <property type="component" value="Chromosome"/>
</dbReference>
<comment type="subunit">
    <text evidence="4">Part of the Bam complex.</text>
</comment>
<comment type="subcellular location">
    <subcellularLocation>
        <location evidence="4">Cell outer membrane</location>
        <topology evidence="4">Lipid-anchor</topology>
    </subcellularLocation>
</comment>
<evidence type="ECO:0000313" key="7">
    <source>
        <dbReference type="EMBL" id="VEI30857.1"/>
    </source>
</evidence>
<gene>
    <name evidence="7" type="primary">smpA</name>
    <name evidence="4" type="synonym">bamE</name>
    <name evidence="7" type="ORF">NCTC10665_01045</name>
</gene>
<evidence type="ECO:0000256" key="4">
    <source>
        <dbReference type="HAMAP-Rule" id="MF_00925"/>
    </source>
</evidence>
<dbReference type="InterPro" id="IPR026592">
    <property type="entry name" value="BamE"/>
</dbReference>
<sequence length="137" mass="15669">MQLRTFLGAVVLAFSLTSCSTVQKVVYRIDVPQGNYLEAATVAQVKPGMTAQQVQYLLGTPVLIDPYSNLTWYYVFLQQHSYQKPEQHTFTVKFDKNGLVSSAELDKPLPKVAKQDENNTIIRAPDNPDKKSWWKFW</sequence>
<dbReference type="GO" id="GO:0051205">
    <property type="term" value="P:protein insertion into membrane"/>
    <property type="evidence" value="ECO:0007669"/>
    <property type="project" value="UniProtKB-UniRule"/>
</dbReference>
<dbReference type="InterPro" id="IPR007450">
    <property type="entry name" value="BamE_dom"/>
</dbReference>
<evidence type="ECO:0000256" key="2">
    <source>
        <dbReference type="ARBA" id="ARBA00023136"/>
    </source>
</evidence>
<evidence type="ECO:0000259" key="6">
    <source>
        <dbReference type="Pfam" id="PF04355"/>
    </source>
</evidence>
<keyword evidence="4" id="KW-0564">Palmitate</keyword>
<dbReference type="GO" id="GO:1990063">
    <property type="term" value="C:Bam protein complex"/>
    <property type="evidence" value="ECO:0007669"/>
    <property type="project" value="TreeGrafter"/>
</dbReference>
<proteinExistence type="inferred from homology"/>
<name>A0A3S4W638_HAEPA</name>
<dbReference type="HAMAP" id="MF_00925">
    <property type="entry name" value="OM_assembly_BamE"/>
    <property type="match status" value="1"/>
</dbReference>
<dbReference type="Gene3D" id="3.30.1450.10">
    <property type="match status" value="1"/>
</dbReference>